<accession>A0A0X8X570</accession>
<dbReference type="AlphaFoldDB" id="A0A0X8X570"/>
<organism evidence="1 2">
    <name type="scientific">Mucilaginibacter gotjawali</name>
    <dbReference type="NCBI Taxonomy" id="1550579"/>
    <lineage>
        <taxon>Bacteria</taxon>
        <taxon>Pseudomonadati</taxon>
        <taxon>Bacteroidota</taxon>
        <taxon>Sphingobacteriia</taxon>
        <taxon>Sphingobacteriales</taxon>
        <taxon>Sphingobacteriaceae</taxon>
        <taxon>Mucilaginibacter</taxon>
    </lineage>
</organism>
<dbReference type="Proteomes" id="UP000218263">
    <property type="component" value="Chromosome"/>
</dbReference>
<dbReference type="EMBL" id="AP017313">
    <property type="protein sequence ID" value="BAU55836.1"/>
    <property type="molecule type" value="Genomic_DNA"/>
</dbReference>
<name>A0A0X8X570_9SPHI</name>
<evidence type="ECO:0000313" key="1">
    <source>
        <dbReference type="EMBL" id="BAU55836.1"/>
    </source>
</evidence>
<dbReference type="KEGG" id="mgot:MgSA37_04028"/>
<gene>
    <name evidence="1" type="ORF">MgSA37_04028</name>
</gene>
<protein>
    <submittedName>
        <fullName evidence="1">Uncharacterized protein</fullName>
    </submittedName>
</protein>
<reference evidence="1 2" key="1">
    <citation type="submission" date="2015-12" db="EMBL/GenBank/DDBJ databases">
        <title>Genome sequence of Mucilaginibacter gotjawali.</title>
        <authorList>
            <person name="Lee J.S."/>
            <person name="Lee K.C."/>
            <person name="Kim K.K."/>
            <person name="Lee B.W."/>
        </authorList>
    </citation>
    <scope>NUCLEOTIDE SEQUENCE [LARGE SCALE GENOMIC DNA]</scope>
    <source>
        <strain evidence="1 2">SA3-7</strain>
    </source>
</reference>
<sequence length="78" mass="8923">MAIKYTQPKRYFLVFYTNGVNVYTNAVISHMNNKMFFEMIKKHGLILQISPQEINGQSAAIPHHPSPLNNTTDNKTSQ</sequence>
<proteinExistence type="predicted"/>
<keyword evidence="2" id="KW-1185">Reference proteome</keyword>
<evidence type="ECO:0000313" key="2">
    <source>
        <dbReference type="Proteomes" id="UP000218263"/>
    </source>
</evidence>
<dbReference type="RefSeq" id="WP_157750647.1">
    <property type="nucleotide sequence ID" value="NZ_AP017313.1"/>
</dbReference>